<protein>
    <recommendedName>
        <fullName evidence="4">DUF2218 domain-containing protein</fullName>
    </recommendedName>
</protein>
<dbReference type="EMBL" id="JPWF01000009">
    <property type="protein sequence ID" value="RCK34936.1"/>
    <property type="molecule type" value="Genomic_DNA"/>
</dbReference>
<comment type="caution">
    <text evidence="2">The sequence shown here is derived from an EMBL/GenBank/DDBJ whole genome shotgun (WGS) entry which is preliminary data.</text>
</comment>
<reference evidence="2 3" key="1">
    <citation type="submission" date="2014-07" db="EMBL/GenBank/DDBJ databases">
        <title>Draft genome sequence of Thalassospira profundimaris 35.</title>
        <authorList>
            <person name="Lai Q."/>
            <person name="Shao Z."/>
        </authorList>
    </citation>
    <scope>NUCLEOTIDE SEQUENCE [LARGE SCALE GENOMIC DNA]</scope>
    <source>
        <strain evidence="2 3">35</strain>
    </source>
</reference>
<dbReference type="AlphaFoldDB" id="A0A367W3D9"/>
<gene>
    <name evidence="2" type="ORF">TH19_14555</name>
</gene>
<evidence type="ECO:0000313" key="3">
    <source>
        <dbReference type="Proteomes" id="UP000253226"/>
    </source>
</evidence>
<accession>A0A367W3D9</accession>
<dbReference type="Gene3D" id="3.30.310.50">
    <property type="entry name" value="Alpha-D-phosphohexomutase, C-terminal domain"/>
    <property type="match status" value="1"/>
</dbReference>
<evidence type="ECO:0008006" key="4">
    <source>
        <dbReference type="Google" id="ProtNLM"/>
    </source>
</evidence>
<name>A0A367W3D9_9PROT</name>
<dbReference type="InterPro" id="IPR014543">
    <property type="entry name" value="UCP028291"/>
</dbReference>
<evidence type="ECO:0000313" key="2">
    <source>
        <dbReference type="EMBL" id="RCK34936.1"/>
    </source>
</evidence>
<sequence length="138" mass="15362">MGLWMSDRIIKAQDIGEDKGDEASVSSSEMTNHPDMELDRDMDANYCFADIYVRNAPSYLQGVLGTVQEPVHGELRDANKGLLAFEDGVCEISASSSFLTVAMSASDGEGLDQIRGYVEEKLRSLSDHQVIEFDWRKH</sequence>
<organism evidence="2 3">
    <name type="scientific">Thalassospira profundimaris</name>
    <dbReference type="NCBI Taxonomy" id="502049"/>
    <lineage>
        <taxon>Bacteria</taxon>
        <taxon>Pseudomonadati</taxon>
        <taxon>Pseudomonadota</taxon>
        <taxon>Alphaproteobacteria</taxon>
        <taxon>Rhodospirillales</taxon>
        <taxon>Thalassospiraceae</taxon>
        <taxon>Thalassospira</taxon>
    </lineage>
</organism>
<dbReference type="Pfam" id="PF09981">
    <property type="entry name" value="DUF2218"/>
    <property type="match status" value="1"/>
</dbReference>
<feature type="region of interest" description="Disordered" evidence="1">
    <location>
        <begin position="15"/>
        <end position="37"/>
    </location>
</feature>
<dbReference type="Proteomes" id="UP000253226">
    <property type="component" value="Unassembled WGS sequence"/>
</dbReference>
<proteinExistence type="predicted"/>
<evidence type="ECO:0000256" key="1">
    <source>
        <dbReference type="SAM" id="MobiDB-lite"/>
    </source>
</evidence>
<dbReference type="OrthoDB" id="7365370at2"/>